<dbReference type="GO" id="GO:0005886">
    <property type="term" value="C:plasma membrane"/>
    <property type="evidence" value="ECO:0007669"/>
    <property type="project" value="TreeGrafter"/>
</dbReference>
<dbReference type="EMBL" id="JANAVB010008798">
    <property type="protein sequence ID" value="KAJ6841278.1"/>
    <property type="molecule type" value="Genomic_DNA"/>
</dbReference>
<reference evidence="9" key="2">
    <citation type="submission" date="2023-04" db="EMBL/GenBank/DDBJ databases">
        <authorList>
            <person name="Bruccoleri R.E."/>
            <person name="Oakeley E.J."/>
            <person name="Faust A.-M."/>
            <person name="Dessus-Babus S."/>
            <person name="Altorfer M."/>
            <person name="Burckhardt D."/>
            <person name="Oertli M."/>
            <person name="Naumann U."/>
            <person name="Petersen F."/>
            <person name="Wong J."/>
        </authorList>
    </citation>
    <scope>NUCLEOTIDE SEQUENCE</scope>
    <source>
        <strain evidence="9">GSM-AAB239-AS_SAM_17_03QT</strain>
        <tissue evidence="9">Leaf</tissue>
    </source>
</reference>
<dbReference type="Pfam" id="PF03168">
    <property type="entry name" value="LEA_2"/>
    <property type="match status" value="1"/>
</dbReference>
<evidence type="ECO:0000313" key="8">
    <source>
        <dbReference type="EMBL" id="KAJ6841278.1"/>
    </source>
</evidence>
<reference evidence="9" key="1">
    <citation type="journal article" date="2023" name="GigaByte">
        <title>Genome assembly of the bearded iris, Iris pallida Lam.</title>
        <authorList>
            <person name="Bruccoleri R.E."/>
            <person name="Oakeley E.J."/>
            <person name="Faust A.M.E."/>
            <person name="Altorfer M."/>
            <person name="Dessus-Babus S."/>
            <person name="Burckhardt D."/>
            <person name="Oertli M."/>
            <person name="Naumann U."/>
            <person name="Petersen F."/>
            <person name="Wong J."/>
        </authorList>
    </citation>
    <scope>NUCLEOTIDE SEQUENCE</scope>
    <source>
        <strain evidence="9">GSM-AAB239-AS_SAM_17_03QT</strain>
    </source>
</reference>
<feature type="compositionally biased region" description="Low complexity" evidence="5">
    <location>
        <begin position="14"/>
        <end position="26"/>
    </location>
</feature>
<proteinExistence type="predicted"/>
<dbReference type="PANTHER" id="PTHR31234">
    <property type="entry name" value="LATE EMBRYOGENESIS ABUNDANT (LEA) HYDROXYPROLINE-RICH GLYCOPROTEIN FAMILY"/>
    <property type="match status" value="1"/>
</dbReference>
<comment type="subcellular location">
    <subcellularLocation>
        <location evidence="1">Membrane</location>
        <topology evidence="1">Single-pass membrane protein</topology>
    </subcellularLocation>
</comment>
<evidence type="ECO:0000256" key="1">
    <source>
        <dbReference type="ARBA" id="ARBA00004167"/>
    </source>
</evidence>
<accession>A0AAX6HJR8</accession>
<keyword evidence="10" id="KW-1185">Reference proteome</keyword>
<dbReference type="GO" id="GO:0098542">
    <property type="term" value="P:defense response to other organism"/>
    <property type="evidence" value="ECO:0007669"/>
    <property type="project" value="InterPro"/>
</dbReference>
<comment type="caution">
    <text evidence="9">The sequence shown here is derived from an EMBL/GenBank/DDBJ whole genome shotgun (WGS) entry which is preliminary data.</text>
</comment>
<gene>
    <name evidence="8" type="ORF">M6B38_307785</name>
    <name evidence="9" type="ORF">M6B38_307790</name>
</gene>
<feature type="transmembrane region" description="Helical" evidence="6">
    <location>
        <begin position="72"/>
        <end position="98"/>
    </location>
</feature>
<evidence type="ECO:0000313" key="10">
    <source>
        <dbReference type="Proteomes" id="UP001140949"/>
    </source>
</evidence>
<evidence type="ECO:0000256" key="3">
    <source>
        <dbReference type="ARBA" id="ARBA00022989"/>
    </source>
</evidence>
<keyword evidence="2 6" id="KW-0812">Transmembrane</keyword>
<evidence type="ECO:0000256" key="6">
    <source>
        <dbReference type="SAM" id="Phobius"/>
    </source>
</evidence>
<dbReference type="Proteomes" id="UP001140949">
    <property type="component" value="Unassembled WGS sequence"/>
</dbReference>
<dbReference type="AlphaFoldDB" id="A0AAX6HJR8"/>
<feature type="domain" description="Late embryogenesis abundant protein LEA-2 subgroup" evidence="7">
    <location>
        <begin position="130"/>
        <end position="232"/>
    </location>
</feature>
<protein>
    <recommendedName>
        <fullName evidence="7">Late embryogenesis abundant protein LEA-2 subgroup domain-containing protein</fullName>
    </recommendedName>
</protein>
<evidence type="ECO:0000256" key="5">
    <source>
        <dbReference type="SAM" id="MobiDB-lite"/>
    </source>
</evidence>
<feature type="region of interest" description="Disordered" evidence="5">
    <location>
        <begin position="1"/>
        <end position="64"/>
    </location>
</feature>
<dbReference type="InterPro" id="IPR044839">
    <property type="entry name" value="NDR1-like"/>
</dbReference>
<dbReference type="PANTHER" id="PTHR31234:SF72">
    <property type="entry name" value="NDR1_HIN1-LIKE PROTEIN 6"/>
    <property type="match status" value="1"/>
</dbReference>
<keyword evidence="4 6" id="KW-0472">Membrane</keyword>
<name>A0AAX6HJR8_IRIPA</name>
<dbReference type="EMBL" id="JANAVB010008798">
    <property type="protein sequence ID" value="KAJ6841279.1"/>
    <property type="molecule type" value="Genomic_DNA"/>
</dbReference>
<dbReference type="InterPro" id="IPR004864">
    <property type="entry name" value="LEA_2"/>
</dbReference>
<evidence type="ECO:0000256" key="2">
    <source>
        <dbReference type="ARBA" id="ARBA00022692"/>
    </source>
</evidence>
<evidence type="ECO:0000313" key="9">
    <source>
        <dbReference type="EMBL" id="KAJ6841279.1"/>
    </source>
</evidence>
<feature type="compositionally biased region" description="Basic and acidic residues" evidence="5">
    <location>
        <begin position="1"/>
        <end position="11"/>
    </location>
</feature>
<evidence type="ECO:0000256" key="4">
    <source>
        <dbReference type="ARBA" id="ARBA00023136"/>
    </source>
</evidence>
<evidence type="ECO:0000259" key="7">
    <source>
        <dbReference type="Pfam" id="PF03168"/>
    </source>
</evidence>
<feature type="compositionally biased region" description="Basic and acidic residues" evidence="5">
    <location>
        <begin position="30"/>
        <end position="39"/>
    </location>
</feature>
<sequence>MTDQQKIHPVDVEAAPLPASSPSAPLVPHDLQRSDKGDPVEQYPPYRRTLPLAPPLSPPKRRRSRKSCCCKCFCWTVLSLLLLIVLVVATLGILYVVFKPKIPKYSVDRLRVTAFDVDANLTAHATFAVTVTARNPNKRVGIYYEEGSRLNVLYSGFDLCSGSFPVFYQGHHNTSVVTVELMGETKVGGDLMAALQQQQQTGTVPLEFRGEVPVRVKFGALKLWKMTSKVRCDLVVDSLNANNQISIKSSNCKFKGFKL</sequence>
<organism evidence="9 10">
    <name type="scientific">Iris pallida</name>
    <name type="common">Sweet iris</name>
    <dbReference type="NCBI Taxonomy" id="29817"/>
    <lineage>
        <taxon>Eukaryota</taxon>
        <taxon>Viridiplantae</taxon>
        <taxon>Streptophyta</taxon>
        <taxon>Embryophyta</taxon>
        <taxon>Tracheophyta</taxon>
        <taxon>Spermatophyta</taxon>
        <taxon>Magnoliopsida</taxon>
        <taxon>Liliopsida</taxon>
        <taxon>Asparagales</taxon>
        <taxon>Iridaceae</taxon>
        <taxon>Iridoideae</taxon>
        <taxon>Irideae</taxon>
        <taxon>Iris</taxon>
    </lineage>
</organism>
<keyword evidence="3 6" id="KW-1133">Transmembrane helix</keyword>